<accession>A0A919K8X8</accession>
<gene>
    <name evidence="2" type="ORF">Ari01nite_84700</name>
</gene>
<evidence type="ECO:0000313" key="3">
    <source>
        <dbReference type="Proteomes" id="UP000636960"/>
    </source>
</evidence>
<dbReference type="EMBL" id="BOMV01000096">
    <property type="protein sequence ID" value="GIF01006.1"/>
    <property type="molecule type" value="Genomic_DNA"/>
</dbReference>
<evidence type="ECO:0000313" key="2">
    <source>
        <dbReference type="EMBL" id="GIF01006.1"/>
    </source>
</evidence>
<organism evidence="2 3">
    <name type="scientific">Paractinoplanes rishiriensis</name>
    <dbReference type="NCBI Taxonomy" id="1050105"/>
    <lineage>
        <taxon>Bacteria</taxon>
        <taxon>Bacillati</taxon>
        <taxon>Actinomycetota</taxon>
        <taxon>Actinomycetes</taxon>
        <taxon>Micromonosporales</taxon>
        <taxon>Micromonosporaceae</taxon>
        <taxon>Paractinoplanes</taxon>
    </lineage>
</organism>
<sequence>MDLGSDAPGEVRKYLTLVEEYGAQARKNATGHVAGSGDSGIVYAQLATANALSAVAAAIVLLAASGASDA</sequence>
<reference evidence="2" key="1">
    <citation type="submission" date="2021-01" db="EMBL/GenBank/DDBJ databases">
        <title>Whole genome shotgun sequence of Actinoplanes rishiriensis NBRC 108556.</title>
        <authorList>
            <person name="Komaki H."/>
            <person name="Tamura T."/>
        </authorList>
    </citation>
    <scope>NUCLEOTIDE SEQUENCE</scope>
    <source>
        <strain evidence="2">NBRC 108556</strain>
    </source>
</reference>
<keyword evidence="1" id="KW-0812">Transmembrane</keyword>
<keyword evidence="3" id="KW-1185">Reference proteome</keyword>
<keyword evidence="1" id="KW-0472">Membrane</keyword>
<keyword evidence="1" id="KW-1133">Transmembrane helix</keyword>
<dbReference type="Proteomes" id="UP000636960">
    <property type="component" value="Unassembled WGS sequence"/>
</dbReference>
<dbReference type="AlphaFoldDB" id="A0A919K8X8"/>
<dbReference type="RefSeq" id="WP_203789365.1">
    <property type="nucleotide sequence ID" value="NZ_BOMV01000096.1"/>
</dbReference>
<proteinExistence type="predicted"/>
<evidence type="ECO:0000256" key="1">
    <source>
        <dbReference type="SAM" id="Phobius"/>
    </source>
</evidence>
<feature type="transmembrane region" description="Helical" evidence="1">
    <location>
        <begin position="41"/>
        <end position="64"/>
    </location>
</feature>
<protein>
    <submittedName>
        <fullName evidence="2">Uncharacterized protein</fullName>
    </submittedName>
</protein>
<comment type="caution">
    <text evidence="2">The sequence shown here is derived from an EMBL/GenBank/DDBJ whole genome shotgun (WGS) entry which is preliminary data.</text>
</comment>
<name>A0A919K8X8_9ACTN</name>